<evidence type="ECO:0000313" key="8">
    <source>
        <dbReference type="EMBL" id="QNA43173.1"/>
    </source>
</evidence>
<dbReference type="CDD" id="cd07331">
    <property type="entry name" value="M48C_Oma1_like"/>
    <property type="match status" value="1"/>
</dbReference>
<comment type="cofactor">
    <cofactor evidence="6">
        <name>Zn(2+)</name>
        <dbReference type="ChEBI" id="CHEBI:29105"/>
    </cofactor>
    <text evidence="6">Binds 1 zinc ion per subunit.</text>
</comment>
<keyword evidence="3 6" id="KW-0378">Hydrolase</keyword>
<name>A0A7G5XCH0_9BACT</name>
<gene>
    <name evidence="8" type="ORF">H4075_13915</name>
</gene>
<dbReference type="GO" id="GO:0016020">
    <property type="term" value="C:membrane"/>
    <property type="evidence" value="ECO:0007669"/>
    <property type="project" value="TreeGrafter"/>
</dbReference>
<evidence type="ECO:0000256" key="1">
    <source>
        <dbReference type="ARBA" id="ARBA00022670"/>
    </source>
</evidence>
<evidence type="ECO:0000256" key="5">
    <source>
        <dbReference type="ARBA" id="ARBA00023049"/>
    </source>
</evidence>
<dbReference type="InterPro" id="IPR051156">
    <property type="entry name" value="Mito/Outer_Membr_Metalloprot"/>
</dbReference>
<organism evidence="8 9">
    <name type="scientific">Lacibacter sediminis</name>
    <dbReference type="NCBI Taxonomy" id="2760713"/>
    <lineage>
        <taxon>Bacteria</taxon>
        <taxon>Pseudomonadati</taxon>
        <taxon>Bacteroidota</taxon>
        <taxon>Chitinophagia</taxon>
        <taxon>Chitinophagales</taxon>
        <taxon>Chitinophagaceae</taxon>
        <taxon>Lacibacter</taxon>
    </lineage>
</organism>
<dbReference type="AlphaFoldDB" id="A0A7G5XCH0"/>
<dbReference type="GO" id="GO:0004222">
    <property type="term" value="F:metalloendopeptidase activity"/>
    <property type="evidence" value="ECO:0007669"/>
    <property type="project" value="InterPro"/>
</dbReference>
<dbReference type="InterPro" id="IPR001915">
    <property type="entry name" value="Peptidase_M48"/>
</dbReference>
<reference evidence="9" key="1">
    <citation type="submission" date="2020-08" db="EMBL/GenBank/DDBJ databases">
        <title>Lacibacter sp. S13-6-6 genome sequencing.</title>
        <authorList>
            <person name="Jin L."/>
        </authorList>
    </citation>
    <scope>NUCLEOTIDE SEQUENCE [LARGE SCALE GENOMIC DNA]</scope>
    <source>
        <strain evidence="9">S13-6-6</strain>
    </source>
</reference>
<comment type="similarity">
    <text evidence="6">Belongs to the peptidase M48 family.</text>
</comment>
<dbReference type="GO" id="GO:0051603">
    <property type="term" value="P:proteolysis involved in protein catabolic process"/>
    <property type="evidence" value="ECO:0007669"/>
    <property type="project" value="TreeGrafter"/>
</dbReference>
<dbReference type="PANTHER" id="PTHR22726:SF1">
    <property type="entry name" value="METALLOENDOPEPTIDASE OMA1, MITOCHONDRIAL"/>
    <property type="match status" value="1"/>
</dbReference>
<keyword evidence="9" id="KW-1185">Reference proteome</keyword>
<keyword evidence="4 6" id="KW-0862">Zinc</keyword>
<dbReference type="GO" id="GO:0046872">
    <property type="term" value="F:metal ion binding"/>
    <property type="evidence" value="ECO:0007669"/>
    <property type="project" value="UniProtKB-KW"/>
</dbReference>
<keyword evidence="1 6" id="KW-0645">Protease</keyword>
<feature type="domain" description="Peptidase M48" evidence="7">
    <location>
        <begin position="92"/>
        <end position="254"/>
    </location>
</feature>
<evidence type="ECO:0000256" key="6">
    <source>
        <dbReference type="RuleBase" id="RU003983"/>
    </source>
</evidence>
<dbReference type="PANTHER" id="PTHR22726">
    <property type="entry name" value="METALLOENDOPEPTIDASE OMA1"/>
    <property type="match status" value="1"/>
</dbReference>
<dbReference type="Pfam" id="PF01435">
    <property type="entry name" value="Peptidase_M48"/>
    <property type="match status" value="1"/>
</dbReference>
<evidence type="ECO:0000259" key="7">
    <source>
        <dbReference type="Pfam" id="PF01435"/>
    </source>
</evidence>
<evidence type="ECO:0000256" key="3">
    <source>
        <dbReference type="ARBA" id="ARBA00022801"/>
    </source>
</evidence>
<evidence type="ECO:0000256" key="2">
    <source>
        <dbReference type="ARBA" id="ARBA00022723"/>
    </source>
</evidence>
<dbReference type="PROSITE" id="PS51257">
    <property type="entry name" value="PROKAR_LIPOPROTEIN"/>
    <property type="match status" value="1"/>
</dbReference>
<sequence>MKNLFTSFMVAILFIGCTQNMVTGRKQLSLVSETELQSMAQQQYNTFLSENKVVNASVNKDAEMVRRIGTRIASAIQKFYDAKGLTTVLDGYKWEFNLIDNKDANAWCMPGGKVVVYTGLLPITQNEAALAVVIGHEIAHAVAQHGSQRMSQGLLQQLGGAALQIALANKPAETQNMFMTAYGVGTTVGVMLPFSRKDENEADQYGLYFSAMAGYNPQEAIALWQRMAAAGGTKPPEFLSSHPSDETRIANLQRHMPEALKYYKPLKR</sequence>
<dbReference type="Proteomes" id="UP000515344">
    <property type="component" value="Chromosome"/>
</dbReference>
<dbReference type="RefSeq" id="WP_182801438.1">
    <property type="nucleotide sequence ID" value="NZ_CP060007.1"/>
</dbReference>
<protein>
    <submittedName>
        <fullName evidence="8">M48 family metallopeptidase</fullName>
    </submittedName>
</protein>
<dbReference type="Gene3D" id="3.30.2010.10">
    <property type="entry name" value="Metalloproteases ('zincins'), catalytic domain"/>
    <property type="match status" value="1"/>
</dbReference>
<evidence type="ECO:0000256" key="4">
    <source>
        <dbReference type="ARBA" id="ARBA00022833"/>
    </source>
</evidence>
<dbReference type="KEGG" id="lacs:H4075_13915"/>
<evidence type="ECO:0000313" key="9">
    <source>
        <dbReference type="Proteomes" id="UP000515344"/>
    </source>
</evidence>
<accession>A0A7G5XCH0</accession>
<keyword evidence="2" id="KW-0479">Metal-binding</keyword>
<keyword evidence="5 6" id="KW-0482">Metalloprotease</keyword>
<proteinExistence type="inferred from homology"/>
<dbReference type="EMBL" id="CP060007">
    <property type="protein sequence ID" value="QNA43173.1"/>
    <property type="molecule type" value="Genomic_DNA"/>
</dbReference>